<dbReference type="PANTHER" id="PTHR22916:SF3">
    <property type="entry name" value="UDP-GLCNAC:BETAGAL BETA-1,3-N-ACETYLGLUCOSAMINYLTRANSFERASE-LIKE PROTEIN 1"/>
    <property type="match status" value="1"/>
</dbReference>
<dbReference type="InterPro" id="IPR029044">
    <property type="entry name" value="Nucleotide-diphossugar_trans"/>
</dbReference>
<dbReference type="OrthoDB" id="9812647at2"/>
<sequence>MADRMSLRPERILSDTEPVPYSVALCTYNGARFIEQQLQSIADQHLKPDEVVICDDGSTDNTLKLIEQFSQNNPYLNIRLFRNSENLGYIANFEQAIKLCRNEYIFLSDQDDIWVPEKAAIQLSYMLAPTTLLSFSNAARISDRSKALNPDLWSCVNFNDLRQHQLCNGHSLEVLSRHNVVTGATVAFRRDFSLASMPFPRCYPHDAWLALNAALQNGLVCIDQQLIQYRQHDMNTLGAHYISPLHKAWRALWKPRDKFPKDFYQRLEIFSQLIEDQRFPFDFREKLATVLRFQTFRLAVIEQRTPTYEGLKEVLNWSRHGLYYSHGAGWRSILTDVLQLIRSMPYRVIARCNSGKK</sequence>
<dbReference type="CDD" id="cd04196">
    <property type="entry name" value="GT_2_like_d"/>
    <property type="match status" value="1"/>
</dbReference>
<protein>
    <recommendedName>
        <fullName evidence="1">Glycosyltransferase 2-like domain-containing protein</fullName>
    </recommendedName>
</protein>
<name>A0A2S5KIM8_9PROT</name>
<feature type="domain" description="Glycosyltransferase 2-like" evidence="1">
    <location>
        <begin position="22"/>
        <end position="148"/>
    </location>
</feature>
<evidence type="ECO:0000259" key="1">
    <source>
        <dbReference type="Pfam" id="PF00535"/>
    </source>
</evidence>
<evidence type="ECO:0000313" key="2">
    <source>
        <dbReference type="EMBL" id="PPC74630.1"/>
    </source>
</evidence>
<dbReference type="AlphaFoldDB" id="A0A2S5KIM8"/>
<reference evidence="2 3" key="1">
    <citation type="submission" date="2018-02" db="EMBL/GenBank/DDBJ databases">
        <title>novel marine gammaproteobacteria from coastal saline agro ecosystem.</title>
        <authorList>
            <person name="Krishnan R."/>
            <person name="Ramesh Kumar N."/>
        </authorList>
    </citation>
    <scope>NUCLEOTIDE SEQUENCE [LARGE SCALE GENOMIC DNA]</scope>
    <source>
        <strain evidence="2 3">228</strain>
    </source>
</reference>
<dbReference type="InterPro" id="IPR001173">
    <property type="entry name" value="Glyco_trans_2-like"/>
</dbReference>
<gene>
    <name evidence="2" type="ORF">C4K68_25285</name>
</gene>
<dbReference type="EMBL" id="PRLP01000143">
    <property type="protein sequence ID" value="PPC74630.1"/>
    <property type="molecule type" value="Genomic_DNA"/>
</dbReference>
<comment type="caution">
    <text evidence="2">The sequence shown here is derived from an EMBL/GenBank/DDBJ whole genome shotgun (WGS) entry which is preliminary data.</text>
</comment>
<organism evidence="2 3">
    <name type="scientific">Proteobacteria bacterium 228</name>
    <dbReference type="NCBI Taxonomy" id="2083153"/>
    <lineage>
        <taxon>Bacteria</taxon>
        <taxon>Pseudomonadati</taxon>
        <taxon>Pseudomonadota</taxon>
    </lineage>
</organism>
<dbReference type="PANTHER" id="PTHR22916">
    <property type="entry name" value="GLYCOSYLTRANSFERASE"/>
    <property type="match status" value="1"/>
</dbReference>
<dbReference type="Gene3D" id="3.90.550.10">
    <property type="entry name" value="Spore Coat Polysaccharide Biosynthesis Protein SpsA, Chain A"/>
    <property type="match status" value="1"/>
</dbReference>
<dbReference type="SUPFAM" id="SSF53448">
    <property type="entry name" value="Nucleotide-diphospho-sugar transferases"/>
    <property type="match status" value="1"/>
</dbReference>
<evidence type="ECO:0000313" key="3">
    <source>
        <dbReference type="Proteomes" id="UP000238196"/>
    </source>
</evidence>
<proteinExistence type="predicted"/>
<accession>A0A2S5KIM8</accession>
<dbReference type="GO" id="GO:0016758">
    <property type="term" value="F:hexosyltransferase activity"/>
    <property type="evidence" value="ECO:0007669"/>
    <property type="project" value="UniProtKB-ARBA"/>
</dbReference>
<dbReference type="Pfam" id="PF00535">
    <property type="entry name" value="Glycos_transf_2"/>
    <property type="match status" value="1"/>
</dbReference>
<dbReference type="Proteomes" id="UP000238196">
    <property type="component" value="Unassembled WGS sequence"/>
</dbReference>